<dbReference type="PROSITE" id="PS51257">
    <property type="entry name" value="PROKAR_LIPOPROTEIN"/>
    <property type="match status" value="1"/>
</dbReference>
<dbReference type="EMBL" id="JAJEPV010000031">
    <property type="protein sequence ID" value="MCC2120367.1"/>
    <property type="molecule type" value="Genomic_DNA"/>
</dbReference>
<dbReference type="Proteomes" id="UP001197795">
    <property type="component" value="Unassembled WGS sequence"/>
</dbReference>
<comment type="caution">
    <text evidence="2">The sequence shown here is derived from an EMBL/GenBank/DDBJ whole genome shotgun (WGS) entry which is preliminary data.</text>
</comment>
<proteinExistence type="predicted"/>
<evidence type="ECO:0000313" key="2">
    <source>
        <dbReference type="EMBL" id="MCC2120367.1"/>
    </source>
</evidence>
<sequence>MKKKYFACAMGLVLALSLAACGEEEVVVENTNEEVTQEVQTQEVQTQEVAEAPTETVAETGTEAEGGPLLQVAVMEIPDLSGTEWNFAGGMIDGVEMEEEDLNATLETYGGTLQLVFGEDGAVTMVQGGGNAEGTYEYSDDNTAIKMTLDFGGTEVTYAGFLSEVGDTVTLIAMSDMNGYDGLYFVQ</sequence>
<evidence type="ECO:0000256" key="1">
    <source>
        <dbReference type="SAM" id="SignalP"/>
    </source>
</evidence>
<reference evidence="2 3" key="1">
    <citation type="submission" date="2021-10" db="EMBL/GenBank/DDBJ databases">
        <title>Anaerobic single-cell dispensing facilitates the cultivation of human gut bacteria.</title>
        <authorList>
            <person name="Afrizal A."/>
        </authorList>
    </citation>
    <scope>NUCLEOTIDE SEQUENCE [LARGE SCALE GENOMIC DNA]</scope>
    <source>
        <strain evidence="2 3">CLA-AA-H273</strain>
    </source>
</reference>
<protein>
    <submittedName>
        <fullName evidence="2">DUF4923 family protein</fullName>
    </submittedName>
</protein>
<dbReference type="AlphaFoldDB" id="A0AAE3A1X1"/>
<organism evidence="2 3">
    <name type="scientific">Waltera acetigignens</name>
    <dbReference type="NCBI Taxonomy" id="2981769"/>
    <lineage>
        <taxon>Bacteria</taxon>
        <taxon>Bacillati</taxon>
        <taxon>Bacillota</taxon>
        <taxon>Clostridia</taxon>
        <taxon>Lachnospirales</taxon>
        <taxon>Lachnospiraceae</taxon>
        <taxon>Waltera</taxon>
    </lineage>
</organism>
<accession>A0AAE3A1X1</accession>
<feature type="signal peptide" evidence="1">
    <location>
        <begin position="1"/>
        <end position="22"/>
    </location>
</feature>
<keyword evidence="3" id="KW-1185">Reference proteome</keyword>
<dbReference type="RefSeq" id="WP_227733558.1">
    <property type="nucleotide sequence ID" value="NZ_JAJEPV010000031.1"/>
</dbReference>
<evidence type="ECO:0000313" key="3">
    <source>
        <dbReference type="Proteomes" id="UP001197795"/>
    </source>
</evidence>
<feature type="chain" id="PRO_5042225231" evidence="1">
    <location>
        <begin position="23"/>
        <end position="187"/>
    </location>
</feature>
<gene>
    <name evidence="2" type="ORF">LKD75_12350</name>
</gene>
<name>A0AAE3A1X1_9FIRM</name>
<keyword evidence="1" id="KW-0732">Signal</keyword>